<evidence type="ECO:0000256" key="3">
    <source>
        <dbReference type="ARBA" id="ARBA00023163"/>
    </source>
</evidence>
<dbReference type="EMBL" id="CP058649">
    <property type="protein sequence ID" value="QUI23673.1"/>
    <property type="molecule type" value="Genomic_DNA"/>
</dbReference>
<dbReference type="Gene3D" id="1.10.10.60">
    <property type="entry name" value="Homeodomain-like"/>
    <property type="match status" value="2"/>
</dbReference>
<dbReference type="Gene3D" id="2.60.120.10">
    <property type="entry name" value="Jelly Rolls"/>
    <property type="match status" value="1"/>
</dbReference>
<evidence type="ECO:0000313" key="6">
    <source>
        <dbReference type="Proteomes" id="UP000683246"/>
    </source>
</evidence>
<dbReference type="InterPro" id="IPR018060">
    <property type="entry name" value="HTH_AraC"/>
</dbReference>
<dbReference type="PROSITE" id="PS00041">
    <property type="entry name" value="HTH_ARAC_FAMILY_1"/>
    <property type="match status" value="1"/>
</dbReference>
<evidence type="ECO:0000259" key="4">
    <source>
        <dbReference type="PROSITE" id="PS01124"/>
    </source>
</evidence>
<keyword evidence="1" id="KW-0805">Transcription regulation</keyword>
<dbReference type="PROSITE" id="PS01124">
    <property type="entry name" value="HTH_ARAC_FAMILY_2"/>
    <property type="match status" value="1"/>
</dbReference>
<dbReference type="PRINTS" id="PR00032">
    <property type="entry name" value="HTHARAC"/>
</dbReference>
<evidence type="ECO:0000256" key="1">
    <source>
        <dbReference type="ARBA" id="ARBA00023015"/>
    </source>
</evidence>
<dbReference type="GO" id="GO:0003700">
    <property type="term" value="F:DNA-binding transcription factor activity"/>
    <property type="evidence" value="ECO:0007669"/>
    <property type="project" value="InterPro"/>
</dbReference>
<organism evidence="5 6">
    <name type="scientific">Vallitalea pronyensis</name>
    <dbReference type="NCBI Taxonomy" id="1348613"/>
    <lineage>
        <taxon>Bacteria</taxon>
        <taxon>Bacillati</taxon>
        <taxon>Bacillota</taxon>
        <taxon>Clostridia</taxon>
        <taxon>Lachnospirales</taxon>
        <taxon>Vallitaleaceae</taxon>
        <taxon>Vallitalea</taxon>
    </lineage>
</organism>
<accession>A0A8J8MLU3</accession>
<gene>
    <name evidence="5" type="ORF">HZI73_15855</name>
</gene>
<dbReference type="GO" id="GO:0043565">
    <property type="term" value="F:sequence-specific DNA binding"/>
    <property type="evidence" value="ECO:0007669"/>
    <property type="project" value="InterPro"/>
</dbReference>
<keyword evidence="6" id="KW-1185">Reference proteome</keyword>
<dbReference type="InterPro" id="IPR009057">
    <property type="entry name" value="Homeodomain-like_sf"/>
</dbReference>
<dbReference type="KEGG" id="vpy:HZI73_15855"/>
<dbReference type="InterPro" id="IPR014710">
    <property type="entry name" value="RmlC-like_jellyroll"/>
</dbReference>
<dbReference type="InterPro" id="IPR018062">
    <property type="entry name" value="HTH_AraC-typ_CS"/>
</dbReference>
<reference evidence="5" key="1">
    <citation type="submission" date="2020-07" db="EMBL/GenBank/DDBJ databases">
        <title>Vallitalea pronyensis genome.</title>
        <authorList>
            <person name="Postec A."/>
        </authorList>
    </citation>
    <scope>NUCLEOTIDE SEQUENCE</scope>
    <source>
        <strain evidence="5">FatNI3</strain>
    </source>
</reference>
<dbReference type="AlphaFoldDB" id="A0A8J8MLU3"/>
<dbReference type="RefSeq" id="WP_212694359.1">
    <property type="nucleotide sequence ID" value="NZ_CP058649.1"/>
</dbReference>
<evidence type="ECO:0000256" key="2">
    <source>
        <dbReference type="ARBA" id="ARBA00023125"/>
    </source>
</evidence>
<keyword evidence="3" id="KW-0804">Transcription</keyword>
<dbReference type="Proteomes" id="UP000683246">
    <property type="component" value="Chromosome"/>
</dbReference>
<dbReference type="SUPFAM" id="SSF51215">
    <property type="entry name" value="Regulatory protein AraC"/>
    <property type="match status" value="1"/>
</dbReference>
<dbReference type="PANTHER" id="PTHR43280">
    <property type="entry name" value="ARAC-FAMILY TRANSCRIPTIONAL REGULATOR"/>
    <property type="match status" value="1"/>
</dbReference>
<name>A0A8J8MLU3_9FIRM</name>
<feature type="domain" description="HTH araC/xylS-type" evidence="4">
    <location>
        <begin position="173"/>
        <end position="271"/>
    </location>
</feature>
<dbReference type="SUPFAM" id="SSF46689">
    <property type="entry name" value="Homeodomain-like"/>
    <property type="match status" value="2"/>
</dbReference>
<keyword evidence="2" id="KW-0238">DNA-binding</keyword>
<dbReference type="InterPro" id="IPR020449">
    <property type="entry name" value="Tscrpt_reg_AraC-type_HTH"/>
</dbReference>
<evidence type="ECO:0000313" key="5">
    <source>
        <dbReference type="EMBL" id="QUI23673.1"/>
    </source>
</evidence>
<dbReference type="SMART" id="SM00342">
    <property type="entry name" value="HTH_ARAC"/>
    <property type="match status" value="1"/>
</dbReference>
<dbReference type="InterPro" id="IPR037923">
    <property type="entry name" value="HTH-like"/>
</dbReference>
<proteinExistence type="predicted"/>
<sequence>MDNQISIYNQIFDHLEIELKNVGHTLCDHSWYSHQSYFEYDSIGLVLDGQIWIQYDTTEFVAQAGELYYIPGGHIQSFHTHQCSTATKYWCHFSALLSGSRLYDFIHMPNHVACSNMDLSVNLFQTMLTAFRDKAIGNRLLYQSKLLELIHCYTHHHVDTISLKNNQLTNDMHHIIAYIEKNISNPLSIKELADIAGFSTNYFIELFKRYFHITPHQYIINQKMSMAKTLLTCTDLTIKEVSTQLGFSSQNYFSEIFKTHTSYSPSLYRKLQLS</sequence>
<protein>
    <submittedName>
        <fullName evidence="5">Helix-turn-helix transcriptional regulator</fullName>
    </submittedName>
</protein>
<dbReference type="PANTHER" id="PTHR43280:SF28">
    <property type="entry name" value="HTH-TYPE TRANSCRIPTIONAL ACTIVATOR RHAS"/>
    <property type="match status" value="1"/>
</dbReference>
<dbReference type="Pfam" id="PF12833">
    <property type="entry name" value="HTH_18"/>
    <property type="match status" value="1"/>
</dbReference>